<accession>A0ABV6YUI6</accession>
<evidence type="ECO:0008006" key="3">
    <source>
        <dbReference type="Google" id="ProtNLM"/>
    </source>
</evidence>
<reference evidence="1 2" key="1">
    <citation type="submission" date="2024-09" db="EMBL/GenBank/DDBJ databases">
        <title>Laminarin stimulates single cell rates of sulfate reduction while oxygen inhibits transcriptomic activity in coastal marine sediment.</title>
        <authorList>
            <person name="Lindsay M."/>
            <person name="Orcutt B."/>
            <person name="Emerson D."/>
            <person name="Stepanauskas R."/>
            <person name="D'Angelo T."/>
        </authorList>
    </citation>
    <scope>NUCLEOTIDE SEQUENCE [LARGE SCALE GENOMIC DNA]</scope>
    <source>
        <strain evidence="1">SAG AM-311-K15</strain>
    </source>
</reference>
<dbReference type="Proteomes" id="UP001594351">
    <property type="component" value="Unassembled WGS sequence"/>
</dbReference>
<dbReference type="EMBL" id="JBHPBY010000064">
    <property type="protein sequence ID" value="MFC1849874.1"/>
    <property type="molecule type" value="Genomic_DNA"/>
</dbReference>
<comment type="caution">
    <text evidence="1">The sequence shown here is derived from an EMBL/GenBank/DDBJ whole genome shotgun (WGS) entry which is preliminary data.</text>
</comment>
<organism evidence="1 2">
    <name type="scientific">candidate division CSSED10-310 bacterium</name>
    <dbReference type="NCBI Taxonomy" id="2855610"/>
    <lineage>
        <taxon>Bacteria</taxon>
        <taxon>Bacteria division CSSED10-310</taxon>
    </lineage>
</organism>
<evidence type="ECO:0000313" key="2">
    <source>
        <dbReference type="Proteomes" id="UP001594351"/>
    </source>
</evidence>
<gene>
    <name evidence="1" type="ORF">ACFL27_06660</name>
</gene>
<protein>
    <recommendedName>
        <fullName evidence="3">DUF4139 domain-containing protein</fullName>
    </recommendedName>
</protein>
<keyword evidence="2" id="KW-1185">Reference proteome</keyword>
<evidence type="ECO:0000313" key="1">
    <source>
        <dbReference type="EMBL" id="MFC1849874.1"/>
    </source>
</evidence>
<name>A0ABV6YUI6_UNCC1</name>
<sequence>MIMKRQVPPGEESQIKVSFLAGYNDRFYEQDLKIVTNDPDNELIIIKLLAYVDVIFSVEPRILNLGNVPSHKGSKTWYLKLVGRDYRKYKILSAQSDNDFLQITIQPVEKRIYPRIAVRLKKGIPIGIFKDKIQVFTSNPEKPTMEISVQAKIIGNVEVSPAVVRFYVSPLETIPPQQITIKHSNSALFNIFKIDFLDKDVGVTEYLYHPANSDSDMEFDYEMLDKGDGKSIIWLHLIKPPKPRLLIRGKIRLMTNDPSQEEIVIPYKVQTRNKRYVHINAMSTVLDTRKEIILHNFDGSEFKVFTIENVDIPRSELLLKNMNNLVVGRIEEDLAIDIEQGAQQYEKKMILTLKRHLKPGEKLLNRFKIVTDIPGYEEVLFEINATCSL</sequence>
<proteinExistence type="predicted"/>